<dbReference type="PANTHER" id="PTHR42998">
    <property type="entry name" value="TYPE I RESTRICTION ENZYME HINDVIIP M PROTEIN-RELATED"/>
    <property type="match status" value="1"/>
</dbReference>
<dbReference type="PRINTS" id="PR00507">
    <property type="entry name" value="N12N6MTFRASE"/>
</dbReference>
<dbReference type="InterPro" id="IPR003356">
    <property type="entry name" value="DNA_methylase_A-5"/>
</dbReference>
<evidence type="ECO:0000259" key="1">
    <source>
        <dbReference type="Pfam" id="PF02384"/>
    </source>
</evidence>
<dbReference type="InterPro" id="IPR029063">
    <property type="entry name" value="SAM-dependent_MTases_sf"/>
</dbReference>
<proteinExistence type="predicted"/>
<feature type="domain" description="DNA methylase adenine-specific" evidence="1">
    <location>
        <begin position="143"/>
        <end position="347"/>
    </location>
</feature>
<dbReference type="GO" id="GO:0032259">
    <property type="term" value="P:methylation"/>
    <property type="evidence" value="ECO:0007669"/>
    <property type="project" value="UniProtKB-KW"/>
</dbReference>
<gene>
    <name evidence="2" type="ORF">GA0070613_4681</name>
</gene>
<dbReference type="InterPro" id="IPR036388">
    <property type="entry name" value="WH-like_DNA-bd_sf"/>
</dbReference>
<accession>A0A1C5JH51</accession>
<dbReference type="EMBL" id="LT607754">
    <property type="protein sequence ID" value="SCG69892.1"/>
    <property type="molecule type" value="Genomic_DNA"/>
</dbReference>
<dbReference type="InterPro" id="IPR052916">
    <property type="entry name" value="Type-I_RE_MTase_Subunit"/>
</dbReference>
<evidence type="ECO:0000313" key="3">
    <source>
        <dbReference type="Proteomes" id="UP000198221"/>
    </source>
</evidence>
<keyword evidence="3" id="KW-1185">Reference proteome</keyword>
<dbReference type="Gene3D" id="3.40.50.150">
    <property type="entry name" value="Vaccinia Virus protein VP39"/>
    <property type="match status" value="1"/>
</dbReference>
<dbReference type="Proteomes" id="UP000198221">
    <property type="component" value="Chromosome I"/>
</dbReference>
<dbReference type="SUPFAM" id="SSF53335">
    <property type="entry name" value="S-adenosyl-L-methionine-dependent methyltransferases"/>
    <property type="match status" value="1"/>
</dbReference>
<dbReference type="PANTHER" id="PTHR42998:SF1">
    <property type="entry name" value="TYPE I RESTRICTION ENZYME HINDI METHYLASE SUBUNIT"/>
    <property type="match status" value="1"/>
</dbReference>
<keyword evidence="2" id="KW-0489">Methyltransferase</keyword>
<evidence type="ECO:0000313" key="2">
    <source>
        <dbReference type="EMBL" id="SCG69892.1"/>
    </source>
</evidence>
<dbReference type="GO" id="GO:0008170">
    <property type="term" value="F:N-methyltransferase activity"/>
    <property type="evidence" value="ECO:0007669"/>
    <property type="project" value="InterPro"/>
</dbReference>
<protein>
    <submittedName>
        <fullName evidence="2">N-6 DNA Methylase</fullName>
    </submittedName>
</protein>
<dbReference type="CDD" id="cd02440">
    <property type="entry name" value="AdoMet_MTases"/>
    <property type="match status" value="1"/>
</dbReference>
<dbReference type="Pfam" id="PF02384">
    <property type="entry name" value="N6_Mtase"/>
    <property type="match status" value="1"/>
</dbReference>
<dbReference type="REBASE" id="158030">
    <property type="entry name" value="M.Min43819ORF4681P"/>
</dbReference>
<dbReference type="GO" id="GO:0003677">
    <property type="term" value="F:DNA binding"/>
    <property type="evidence" value="ECO:0007669"/>
    <property type="project" value="InterPro"/>
</dbReference>
<sequence>MTALYTAVVHQRARVTAADIARLAGVGRAAVSNWRKRYDDFPVPVGGTAASPQFDLEEVEQWLAGQGKAPAVADEDRLWRNLLAAAGDPAEALAAAGEHLLGRRALPRGFPRPGLDDLAKVHGPVATFDELWGRYAALPAQRSVVTPDDLADLMATVAGVAGGAVFDPACGAGGMLRAAARAGAAHLYGQDDEPTLTRLADLWLALNGRTGEICTGDSLRADAFPDLAADAVLSNLPFGQTNWGHEELGNAPWEFGPPPRTEPELAWAQHAIAHLRPGGRAVLLMPPSVATRRAGRRIRANMLRRGALRAVIALPPGAAPPHAVPLHLWILQKANRGAAEVLLLDTTDCDLDAAYRSIADIVTAFLSSEDRSESVEAHTVPVLDLLDEEVDLSPGRRHLDDADLADIGSRLADANRRLTDSAARMPGLLSDLVDGPAEAGVSPFTVGDLLRSRSLQILGPVRGGEGQQAEGLTLTVQDLMVGRPASGTADDRLTPRIALQPGDVVVSVSERRLAARVNTESGPLLGRHLWLLRPDPQALDSWFLAGHLLTTVNQRLAGSLLGTSRFDVRRIQLPRAAIGEQRRQGEVFRRLNELTETIREAAALGADITRLTADGLASGRLQPT</sequence>
<name>A0A1C5JH51_9ACTN</name>
<dbReference type="AlphaFoldDB" id="A0A1C5JH51"/>
<organism evidence="2 3">
    <name type="scientific">Micromonospora inositola</name>
    <dbReference type="NCBI Taxonomy" id="47865"/>
    <lineage>
        <taxon>Bacteria</taxon>
        <taxon>Bacillati</taxon>
        <taxon>Actinomycetota</taxon>
        <taxon>Actinomycetes</taxon>
        <taxon>Micromonosporales</taxon>
        <taxon>Micromonosporaceae</taxon>
        <taxon>Micromonospora</taxon>
    </lineage>
</organism>
<reference evidence="3" key="1">
    <citation type="submission" date="2016-06" db="EMBL/GenBank/DDBJ databases">
        <authorList>
            <person name="Varghese N."/>
            <person name="Submissions Spin"/>
        </authorList>
    </citation>
    <scope>NUCLEOTIDE SEQUENCE [LARGE SCALE GENOMIC DNA]</scope>
    <source>
        <strain evidence="3">DSM 43819</strain>
    </source>
</reference>
<keyword evidence="2" id="KW-0808">Transferase</keyword>
<dbReference type="Gene3D" id="1.10.10.10">
    <property type="entry name" value="Winged helix-like DNA-binding domain superfamily/Winged helix DNA-binding domain"/>
    <property type="match status" value="1"/>
</dbReference>